<reference evidence="2" key="1">
    <citation type="submission" date="2021-04" db="EMBL/GenBank/DDBJ databases">
        <authorList>
            <person name="Tunstrom K."/>
        </authorList>
    </citation>
    <scope>NUCLEOTIDE SEQUENCE</scope>
</reference>
<name>A0A8S3WE64_PARAO</name>
<feature type="compositionally biased region" description="Polar residues" evidence="1">
    <location>
        <begin position="16"/>
        <end position="32"/>
    </location>
</feature>
<dbReference type="OrthoDB" id="6756610at2759"/>
<dbReference type="AlphaFoldDB" id="A0A8S3WE64"/>
<evidence type="ECO:0000313" key="3">
    <source>
        <dbReference type="Proteomes" id="UP000691718"/>
    </source>
</evidence>
<comment type="caution">
    <text evidence="2">The sequence shown here is derived from an EMBL/GenBank/DDBJ whole genome shotgun (WGS) entry which is preliminary data.</text>
</comment>
<gene>
    <name evidence="2" type="ORF">PAPOLLO_LOCUS5572</name>
</gene>
<evidence type="ECO:0000313" key="2">
    <source>
        <dbReference type="EMBL" id="CAG4956686.1"/>
    </source>
</evidence>
<evidence type="ECO:0000256" key="1">
    <source>
        <dbReference type="SAM" id="MobiDB-lite"/>
    </source>
</evidence>
<organism evidence="2 3">
    <name type="scientific">Parnassius apollo</name>
    <name type="common">Apollo butterfly</name>
    <name type="synonym">Papilio apollo</name>
    <dbReference type="NCBI Taxonomy" id="110799"/>
    <lineage>
        <taxon>Eukaryota</taxon>
        <taxon>Metazoa</taxon>
        <taxon>Ecdysozoa</taxon>
        <taxon>Arthropoda</taxon>
        <taxon>Hexapoda</taxon>
        <taxon>Insecta</taxon>
        <taxon>Pterygota</taxon>
        <taxon>Neoptera</taxon>
        <taxon>Endopterygota</taxon>
        <taxon>Lepidoptera</taxon>
        <taxon>Glossata</taxon>
        <taxon>Ditrysia</taxon>
        <taxon>Papilionoidea</taxon>
        <taxon>Papilionidae</taxon>
        <taxon>Parnassiinae</taxon>
        <taxon>Parnassini</taxon>
        <taxon>Parnassius</taxon>
        <taxon>Parnassius</taxon>
    </lineage>
</organism>
<sequence length="145" mass="16398">MNPYGATSVTEEDGGQNIQEPSLAVDNNNDATIPNLAHRGNGDNDSGTWTELTEDDISYWTNEGPQKYQHHSSSLENSRRVFQDGKQTRFCFRNIFNGTKANGKETEKYTQEWLLYSPSKDYVYCFVCKLFSSNVSSRLVSGFSD</sequence>
<protein>
    <submittedName>
        <fullName evidence="2">(apollo) hypothetical protein</fullName>
    </submittedName>
</protein>
<accession>A0A8S3WE64</accession>
<feature type="region of interest" description="Disordered" evidence="1">
    <location>
        <begin position="1"/>
        <end position="48"/>
    </location>
</feature>
<dbReference type="EMBL" id="CAJQZP010000333">
    <property type="protein sequence ID" value="CAG4956686.1"/>
    <property type="molecule type" value="Genomic_DNA"/>
</dbReference>
<dbReference type="Proteomes" id="UP000691718">
    <property type="component" value="Unassembled WGS sequence"/>
</dbReference>
<proteinExistence type="predicted"/>
<keyword evidence="3" id="KW-1185">Reference proteome</keyword>